<protein>
    <recommendedName>
        <fullName evidence="3">DUF4440 domain-containing protein</fullName>
    </recommendedName>
</protein>
<name>A0ABW3S4L6_9BACL</name>
<keyword evidence="2" id="KW-1185">Reference proteome</keyword>
<dbReference type="RefSeq" id="WP_379321538.1">
    <property type="nucleotide sequence ID" value="NZ_JBHTLM010000025.1"/>
</dbReference>
<gene>
    <name evidence="1" type="ORF">ACFQ3W_22790</name>
</gene>
<reference evidence="2" key="1">
    <citation type="journal article" date="2019" name="Int. J. Syst. Evol. Microbiol.">
        <title>The Global Catalogue of Microorganisms (GCM) 10K type strain sequencing project: providing services to taxonomists for standard genome sequencing and annotation.</title>
        <authorList>
            <consortium name="The Broad Institute Genomics Platform"/>
            <consortium name="The Broad Institute Genome Sequencing Center for Infectious Disease"/>
            <person name="Wu L."/>
            <person name="Ma J."/>
        </authorList>
    </citation>
    <scope>NUCLEOTIDE SEQUENCE [LARGE SCALE GENOMIC DNA]</scope>
    <source>
        <strain evidence="2">CCUG 59189</strain>
    </source>
</reference>
<accession>A0ABW3S4L6</accession>
<proteinExistence type="predicted"/>
<organism evidence="1 2">
    <name type="scientific">Paenibacillus puldeungensis</name>
    <dbReference type="NCBI Taxonomy" id="696536"/>
    <lineage>
        <taxon>Bacteria</taxon>
        <taxon>Bacillati</taxon>
        <taxon>Bacillota</taxon>
        <taxon>Bacilli</taxon>
        <taxon>Bacillales</taxon>
        <taxon>Paenibacillaceae</taxon>
        <taxon>Paenibacillus</taxon>
    </lineage>
</organism>
<dbReference type="EMBL" id="JBHTLM010000025">
    <property type="protein sequence ID" value="MFD1179110.1"/>
    <property type="molecule type" value="Genomic_DNA"/>
</dbReference>
<comment type="caution">
    <text evidence="1">The sequence shown here is derived from an EMBL/GenBank/DDBJ whole genome shotgun (WGS) entry which is preliminary data.</text>
</comment>
<evidence type="ECO:0000313" key="2">
    <source>
        <dbReference type="Proteomes" id="UP001597262"/>
    </source>
</evidence>
<dbReference type="Proteomes" id="UP001597262">
    <property type="component" value="Unassembled WGS sequence"/>
</dbReference>
<evidence type="ECO:0008006" key="3">
    <source>
        <dbReference type="Google" id="ProtNLM"/>
    </source>
</evidence>
<sequence>MEKLGTYFEKSDSKYILSGERVVFLGEKEAVVHGVIEWSDTYPNVEDNNYKYNALIYMKNVNGHWTYSDDINLDLE</sequence>
<evidence type="ECO:0000313" key="1">
    <source>
        <dbReference type="EMBL" id="MFD1179110.1"/>
    </source>
</evidence>